<comment type="cofactor">
    <cofactor evidence="1 3">
        <name>a divalent metal cation</name>
        <dbReference type="ChEBI" id="CHEBI:60240"/>
    </cofactor>
</comment>
<dbReference type="NCBIfam" id="TIGR00172">
    <property type="entry name" value="maf"/>
    <property type="match status" value="1"/>
</dbReference>
<dbReference type="GO" id="GO:0005737">
    <property type="term" value="C:cytoplasm"/>
    <property type="evidence" value="ECO:0007669"/>
    <property type="project" value="UniProtKB-SubCell"/>
</dbReference>
<feature type="active site" description="Proton acceptor" evidence="3">
    <location>
        <position position="68"/>
    </location>
</feature>
<dbReference type="AlphaFoldDB" id="A0A369AZ82"/>
<dbReference type="OrthoDB" id="9807767at2"/>
<keyword evidence="5" id="KW-1185">Reference proteome</keyword>
<comment type="catalytic activity">
    <reaction evidence="3">
        <text>UTP + H2O = UMP + diphosphate + H(+)</text>
        <dbReference type="Rhea" id="RHEA:29395"/>
        <dbReference type="ChEBI" id="CHEBI:15377"/>
        <dbReference type="ChEBI" id="CHEBI:15378"/>
        <dbReference type="ChEBI" id="CHEBI:33019"/>
        <dbReference type="ChEBI" id="CHEBI:46398"/>
        <dbReference type="ChEBI" id="CHEBI:57865"/>
        <dbReference type="EC" id="3.6.1.9"/>
    </reaction>
</comment>
<dbReference type="InterPro" id="IPR029001">
    <property type="entry name" value="ITPase-like_fam"/>
</dbReference>
<evidence type="ECO:0000313" key="5">
    <source>
        <dbReference type="Proteomes" id="UP000288197"/>
    </source>
</evidence>
<keyword evidence="2 3" id="KW-0378">Hydrolase</keyword>
<dbReference type="RefSeq" id="WP_114289168.1">
    <property type="nucleotide sequence ID" value="NZ_CP081461.1"/>
</dbReference>
<dbReference type="PANTHER" id="PTHR43213">
    <property type="entry name" value="BIFUNCTIONAL DTTP/UTP PYROPHOSPHATASE/METHYLTRANSFERASE PROTEIN-RELATED"/>
    <property type="match status" value="1"/>
</dbReference>
<keyword evidence="3" id="KW-0963">Cytoplasm</keyword>
<dbReference type="Proteomes" id="UP000288197">
    <property type="component" value="Unassembled WGS sequence"/>
</dbReference>
<name>A0A369AZ82_9ENTE</name>
<evidence type="ECO:0000256" key="1">
    <source>
        <dbReference type="ARBA" id="ARBA00001968"/>
    </source>
</evidence>
<dbReference type="GO" id="GO:0009117">
    <property type="term" value="P:nucleotide metabolic process"/>
    <property type="evidence" value="ECO:0007669"/>
    <property type="project" value="UniProtKB-KW"/>
</dbReference>
<reference evidence="4 5" key="1">
    <citation type="submission" date="2017-05" db="EMBL/GenBank/DDBJ databases">
        <title>Vagococcus spp. assemblies.</title>
        <authorList>
            <person name="Gulvik C.A."/>
        </authorList>
    </citation>
    <scope>NUCLEOTIDE SEQUENCE [LARGE SCALE GENOMIC DNA]</scope>
    <source>
        <strain evidence="4 5">NCFB 2497</strain>
    </source>
</reference>
<dbReference type="Pfam" id="PF02545">
    <property type="entry name" value="Maf"/>
    <property type="match status" value="1"/>
</dbReference>
<gene>
    <name evidence="4" type="ORF">CBF32_03555</name>
</gene>
<comment type="caution">
    <text evidence="4">The sequence shown here is derived from an EMBL/GenBank/DDBJ whole genome shotgun (WGS) entry which is preliminary data.</text>
</comment>
<dbReference type="PIRSF" id="PIRSF006305">
    <property type="entry name" value="Maf"/>
    <property type="match status" value="1"/>
</dbReference>
<dbReference type="InterPro" id="IPR003697">
    <property type="entry name" value="Maf-like"/>
</dbReference>
<dbReference type="HAMAP" id="MF_00528">
    <property type="entry name" value="Maf"/>
    <property type="match status" value="1"/>
</dbReference>
<keyword evidence="3" id="KW-0546">Nucleotide metabolism</keyword>
<evidence type="ECO:0000256" key="2">
    <source>
        <dbReference type="ARBA" id="ARBA00022801"/>
    </source>
</evidence>
<dbReference type="PANTHER" id="PTHR43213:SF5">
    <property type="entry name" value="BIFUNCTIONAL DTTP_UTP PYROPHOSPHATASE_METHYLTRANSFERASE PROTEIN-RELATED"/>
    <property type="match status" value="1"/>
</dbReference>
<dbReference type="EC" id="3.6.1.9" evidence="3"/>
<comment type="subcellular location">
    <subcellularLocation>
        <location evidence="3">Cytoplasm</location>
    </subcellularLocation>
</comment>
<evidence type="ECO:0000256" key="3">
    <source>
        <dbReference type="HAMAP-Rule" id="MF_00528"/>
    </source>
</evidence>
<feature type="site" description="Important for substrate specificity" evidence="3">
    <location>
        <position position="11"/>
    </location>
</feature>
<sequence length="188" mass="21228">MGVILASSSPRRKELLKKIIPSFSIIPADIDESVKERETPRAYVARMAEEKTLTIAEKFPEDIVIGCDTTVVLGNSIMGKPQNDTEARFMLKRLSGLTHEVLTSVYIKTPKKIYRQTEVVQVKFYKLDDSDIENYIKTGEHRDKAGAYGIQGQGALFVKEIRGDYYSIVGFPIGFVNQAMKDIFKEED</sequence>
<feature type="site" description="Important for substrate specificity" evidence="3">
    <location>
        <position position="69"/>
    </location>
</feature>
<feature type="site" description="Important for substrate specificity" evidence="3">
    <location>
        <position position="151"/>
    </location>
</feature>
<comment type="catalytic activity">
    <reaction evidence="3">
        <text>dTTP + H2O = dTMP + diphosphate + H(+)</text>
        <dbReference type="Rhea" id="RHEA:28534"/>
        <dbReference type="ChEBI" id="CHEBI:15377"/>
        <dbReference type="ChEBI" id="CHEBI:15378"/>
        <dbReference type="ChEBI" id="CHEBI:33019"/>
        <dbReference type="ChEBI" id="CHEBI:37568"/>
        <dbReference type="ChEBI" id="CHEBI:63528"/>
        <dbReference type="EC" id="3.6.1.9"/>
    </reaction>
</comment>
<dbReference type="SUPFAM" id="SSF52972">
    <property type="entry name" value="ITPase-like"/>
    <property type="match status" value="1"/>
</dbReference>
<organism evidence="4 5">
    <name type="scientific">Vagococcus fluvialis</name>
    <dbReference type="NCBI Taxonomy" id="2738"/>
    <lineage>
        <taxon>Bacteria</taxon>
        <taxon>Bacillati</taxon>
        <taxon>Bacillota</taxon>
        <taxon>Bacilli</taxon>
        <taxon>Lactobacillales</taxon>
        <taxon>Enterococcaceae</taxon>
        <taxon>Vagococcus</taxon>
    </lineage>
</organism>
<comment type="caution">
    <text evidence="3">Lacks conserved residue(s) required for the propagation of feature annotation.</text>
</comment>
<dbReference type="GO" id="GO:0047429">
    <property type="term" value="F:nucleoside triphosphate diphosphatase activity"/>
    <property type="evidence" value="ECO:0007669"/>
    <property type="project" value="UniProtKB-EC"/>
</dbReference>
<proteinExistence type="inferred from homology"/>
<dbReference type="Gene3D" id="3.90.950.10">
    <property type="match status" value="1"/>
</dbReference>
<dbReference type="GeneID" id="63145977"/>
<evidence type="ECO:0000313" key="4">
    <source>
        <dbReference type="EMBL" id="RSU03757.1"/>
    </source>
</evidence>
<dbReference type="EMBL" id="NGJX01000003">
    <property type="protein sequence ID" value="RSU03757.1"/>
    <property type="molecule type" value="Genomic_DNA"/>
</dbReference>
<dbReference type="CDD" id="cd00555">
    <property type="entry name" value="Maf"/>
    <property type="match status" value="1"/>
</dbReference>
<protein>
    <recommendedName>
        <fullName evidence="3">dTTP/UTP pyrophosphatase</fullName>
        <shortName evidence="3">dTTPase/UTPase</shortName>
        <ecNumber evidence="3">3.6.1.9</ecNumber>
    </recommendedName>
    <alternativeName>
        <fullName evidence="3">Nucleoside triphosphate pyrophosphatase</fullName>
    </alternativeName>
    <alternativeName>
        <fullName evidence="3">Nucleotide pyrophosphatase</fullName>
        <shortName evidence="3">Nucleotide PPase</shortName>
    </alternativeName>
</protein>
<comment type="function">
    <text evidence="3">Nucleoside triphosphate pyrophosphatase that hydrolyzes dTTP and UTP. May have a dual role in cell division arrest and in preventing the incorporation of modified nucleotides into cellular nucleic acids.</text>
</comment>
<comment type="similarity">
    <text evidence="3">Belongs to the Maf family. YhdE subfamily.</text>
</comment>
<accession>A0A369AZ82</accession>